<dbReference type="InterPro" id="IPR008930">
    <property type="entry name" value="Terpenoid_cyclase/PrenylTrfase"/>
</dbReference>
<gene>
    <name evidence="1" type="ORF">GCM10023213_40510</name>
</gene>
<protein>
    <submittedName>
        <fullName evidence="1">Terpene cyclase/mutase family protein</fullName>
    </submittedName>
</protein>
<dbReference type="EMBL" id="BAABIA010000009">
    <property type="protein sequence ID" value="GAA5146809.1"/>
    <property type="molecule type" value="Genomic_DNA"/>
</dbReference>
<evidence type="ECO:0000313" key="2">
    <source>
        <dbReference type="Proteomes" id="UP001499852"/>
    </source>
</evidence>
<comment type="caution">
    <text evidence="1">The sequence shown here is derived from an EMBL/GenBank/DDBJ whole genome shotgun (WGS) entry which is preliminary data.</text>
</comment>
<evidence type="ECO:0000313" key="1">
    <source>
        <dbReference type="EMBL" id="GAA5146809.1"/>
    </source>
</evidence>
<name>A0ABP9PHT4_9BACT</name>
<accession>A0ABP9PHT4</accession>
<dbReference type="RefSeq" id="WP_345738229.1">
    <property type="nucleotide sequence ID" value="NZ_BAABIA010000009.1"/>
</dbReference>
<dbReference type="SUPFAM" id="SSF48239">
    <property type="entry name" value="Terpenoid cyclases/Protein prenyltransferases"/>
    <property type="match status" value="1"/>
</dbReference>
<reference evidence="2" key="1">
    <citation type="journal article" date="2019" name="Int. J. Syst. Evol. Microbiol.">
        <title>The Global Catalogue of Microorganisms (GCM) 10K type strain sequencing project: providing services to taxonomists for standard genome sequencing and annotation.</title>
        <authorList>
            <consortium name="The Broad Institute Genomics Platform"/>
            <consortium name="The Broad Institute Genome Sequencing Center for Infectious Disease"/>
            <person name="Wu L."/>
            <person name="Ma J."/>
        </authorList>
    </citation>
    <scope>NUCLEOTIDE SEQUENCE [LARGE SCALE GENOMIC DNA]</scope>
    <source>
        <strain evidence="2">JCM 18053</strain>
    </source>
</reference>
<dbReference type="Proteomes" id="UP001499852">
    <property type="component" value="Unassembled WGS sequence"/>
</dbReference>
<sequence>MPSLAAKILGFLLVLTVWSPPSRGLAQAPRPEIISPQVKAAVDRGLAWLLKQQQPAGYFSEQKTDKKIQRGDIPSHSAAMTSLAIMGLASVGHLPGDPTPEGLAAQRALKYVVDHVEPDEQGYLGRSDRSRMYGHGIMTLMLTEMLGMSPDAETDKKVRSMTEKAIKLIIRAQQVPKSDANKGGWRYEPASSDSDISVSVWQLMSLRAAKNSGIEVPKEAIDNGIAYIKRSYRAERDSNGNLKQLEAAFSYEPYGGRQTFSTTSAGLLSLQVAGQYNIPEVLGSSNWLLKFPPEVNEPWFYYGCYYYAQGMYQRGGDHAATARQKTEQMLVGAQSPEGAWFPRNGNEKSAGPVYATSLALLSLSVYHHFLPIYQK</sequence>
<dbReference type="Gene3D" id="1.50.10.20">
    <property type="match status" value="2"/>
</dbReference>
<keyword evidence="2" id="KW-1185">Reference proteome</keyword>
<organism evidence="1 2">
    <name type="scientific">Prosthecobacter algae</name>
    <dbReference type="NCBI Taxonomy" id="1144682"/>
    <lineage>
        <taxon>Bacteria</taxon>
        <taxon>Pseudomonadati</taxon>
        <taxon>Verrucomicrobiota</taxon>
        <taxon>Verrucomicrobiia</taxon>
        <taxon>Verrucomicrobiales</taxon>
        <taxon>Verrucomicrobiaceae</taxon>
        <taxon>Prosthecobacter</taxon>
    </lineage>
</organism>
<proteinExistence type="predicted"/>